<protein>
    <submittedName>
        <fullName evidence="2">Uncharacterized protein</fullName>
    </submittedName>
</protein>
<evidence type="ECO:0000256" key="1">
    <source>
        <dbReference type="SAM" id="SignalP"/>
    </source>
</evidence>
<reference evidence="2 3" key="1">
    <citation type="submission" date="2017-09" db="EMBL/GenBank/DDBJ databases">
        <title>Whole genomes of Flavobacteriaceae.</title>
        <authorList>
            <person name="Stine C."/>
            <person name="Li C."/>
            <person name="Tadesse D."/>
        </authorList>
    </citation>
    <scope>NUCLEOTIDE SEQUENCE [LARGE SCALE GENOMIC DNA]</scope>
    <source>
        <strain evidence="2 3">ATCC 35036</strain>
    </source>
</reference>
<accession>A0A2H3KQ86</accession>
<comment type="caution">
    <text evidence="2">The sequence shown here is derived from an EMBL/GenBank/DDBJ whole genome shotgun (WGS) entry which is preliminary data.</text>
</comment>
<feature type="chain" id="PRO_5013789814" evidence="1">
    <location>
        <begin position="20"/>
        <end position="123"/>
    </location>
</feature>
<name>A0A2H3KQ86_9FLAO</name>
<sequence>MKKYIFIILMSVVSNFGLAQSKTITQSNTKSSESYNYTSTFDKSKTIEILNFLKSEIGMNFTNSNGKFVWKKISDLETKNDTTFVKLESGKIEINYQNNNNLLNQTIIEKLKKISDSIKVMIN</sequence>
<dbReference type="RefSeq" id="WP_097553380.1">
    <property type="nucleotide sequence ID" value="NZ_PCMW01000013.1"/>
</dbReference>
<proteinExistence type="predicted"/>
<evidence type="ECO:0000313" key="3">
    <source>
        <dbReference type="Proteomes" id="UP000220828"/>
    </source>
</evidence>
<evidence type="ECO:0000313" key="2">
    <source>
        <dbReference type="EMBL" id="PDS26509.1"/>
    </source>
</evidence>
<dbReference type="EMBL" id="PCMW01000013">
    <property type="protein sequence ID" value="PDS26509.1"/>
    <property type="molecule type" value="Genomic_DNA"/>
</dbReference>
<dbReference type="Proteomes" id="UP000220828">
    <property type="component" value="Unassembled WGS sequence"/>
</dbReference>
<dbReference type="OrthoDB" id="9998749at2"/>
<dbReference type="AlphaFoldDB" id="A0A2H3KQ86"/>
<keyword evidence="1" id="KW-0732">Signal</keyword>
<gene>
    <name evidence="2" type="ORF">B0A77_02095</name>
</gene>
<organism evidence="2 3">
    <name type="scientific">Flavobacterium branchiophilum</name>
    <dbReference type="NCBI Taxonomy" id="55197"/>
    <lineage>
        <taxon>Bacteria</taxon>
        <taxon>Pseudomonadati</taxon>
        <taxon>Bacteroidota</taxon>
        <taxon>Flavobacteriia</taxon>
        <taxon>Flavobacteriales</taxon>
        <taxon>Flavobacteriaceae</taxon>
        <taxon>Flavobacterium</taxon>
    </lineage>
</organism>
<feature type="signal peptide" evidence="1">
    <location>
        <begin position="1"/>
        <end position="19"/>
    </location>
</feature>